<evidence type="ECO:0000313" key="3">
    <source>
        <dbReference type="Proteomes" id="UP001519064"/>
    </source>
</evidence>
<gene>
    <name evidence="2" type="ORF">ITI46_10140</name>
</gene>
<organism evidence="2 3">
    <name type="scientific">Streptomyces oryzae</name>
    <dbReference type="NCBI Taxonomy" id="1434886"/>
    <lineage>
        <taxon>Bacteria</taxon>
        <taxon>Bacillati</taxon>
        <taxon>Actinomycetota</taxon>
        <taxon>Actinomycetes</taxon>
        <taxon>Kitasatosporales</taxon>
        <taxon>Streptomycetaceae</taxon>
        <taxon>Streptomyces</taxon>
    </lineage>
</organism>
<evidence type="ECO:0000256" key="1">
    <source>
        <dbReference type="SAM" id="MobiDB-lite"/>
    </source>
</evidence>
<protein>
    <submittedName>
        <fullName evidence="2">Regulator</fullName>
    </submittedName>
</protein>
<dbReference type="EMBL" id="JADKMA010000038">
    <property type="protein sequence ID" value="MBO8192024.1"/>
    <property type="molecule type" value="Genomic_DNA"/>
</dbReference>
<reference evidence="2 3" key="1">
    <citation type="submission" date="2020-11" db="EMBL/GenBank/DDBJ databases">
        <title>Streptomyces spirodelae sp. nov., isolated from duckweed.</title>
        <authorList>
            <person name="Saimee Y."/>
            <person name="Duangmal K."/>
        </authorList>
    </citation>
    <scope>NUCLEOTIDE SEQUENCE [LARGE SCALE GENOMIC DNA]</scope>
    <source>
        <strain evidence="2 3">S16-07</strain>
    </source>
</reference>
<feature type="compositionally biased region" description="Gly residues" evidence="1">
    <location>
        <begin position="172"/>
        <end position="194"/>
    </location>
</feature>
<dbReference type="RefSeq" id="WP_209239117.1">
    <property type="nucleotide sequence ID" value="NZ_JADKMA010000038.1"/>
</dbReference>
<feature type="region of interest" description="Disordered" evidence="1">
    <location>
        <begin position="161"/>
        <end position="273"/>
    </location>
</feature>
<proteinExistence type="predicted"/>
<accession>A0ABS3X9M1</accession>
<feature type="compositionally biased region" description="Gly residues" evidence="1">
    <location>
        <begin position="203"/>
        <end position="221"/>
    </location>
</feature>
<dbReference type="Proteomes" id="UP001519064">
    <property type="component" value="Unassembled WGS sequence"/>
</dbReference>
<name>A0ABS3X9M1_9ACTN</name>
<keyword evidence="3" id="KW-1185">Reference proteome</keyword>
<evidence type="ECO:0000313" key="2">
    <source>
        <dbReference type="EMBL" id="MBO8192024.1"/>
    </source>
</evidence>
<sequence>MTMERPGESVNDAAQPSQQRIPNRQLAALIAEAGFSNAGLARRVDQLGLEHGLDLRYDKTSVTRWLRGQQPRGTTPALIAEVFTRRLGRRLTAQDLGLDACAPVYAGLEFAATPAEAVDIVSGLWRKDSGSHAELRKIAFTPAGLVVPSRDWLIGRADERVARGPEPDGSGSPAGPGGPGSGGGATGAGPGSVPGAGQSAPGTGTGLGAPRGQGLGQAHGAGHGHSHGLGHGHGPASGSAAAGPGGMGHGATGLRVPAQSRVGGGPGANTRPPSLAAARLDRVERGPGQRVSGGDVAALRSVCELFRALDHAYGGGHARQALVRYLEHEAEPMLRGVYGEQLGRRLFAAAADLTRLAGWTSYDIAAHGLAQRYFVQALRLTQAAGDRAFGAYVLVTMSRQAVYLGHGREAVQLARVAQQGVGTSVPPVVQALLHAAEARGHGVLGEVRACTASLARAERALESARPSEDVPAWARFFDEAQLADEFGHCHRDLQQYRAAAQHAERSLQLRSAGFARSRLFCRVVLATARLGLGEIEQACALGAEAAHQAAEMRSVRAHEYVRDFERRLEPYRDAAAVRQYREKVSALV</sequence>
<comment type="caution">
    <text evidence="2">The sequence shown here is derived from an EMBL/GenBank/DDBJ whole genome shotgun (WGS) entry which is preliminary data.</text>
</comment>